<accession>A0A1I1MZC8</accession>
<evidence type="ECO:0000313" key="2">
    <source>
        <dbReference type="Proteomes" id="UP000182192"/>
    </source>
</evidence>
<protein>
    <submittedName>
        <fullName evidence="1">Uncharacterized protein</fullName>
    </submittedName>
</protein>
<dbReference type="Proteomes" id="UP000182192">
    <property type="component" value="Unassembled WGS sequence"/>
</dbReference>
<reference evidence="1 2" key="1">
    <citation type="submission" date="2016-10" db="EMBL/GenBank/DDBJ databases">
        <authorList>
            <person name="de Groot N.N."/>
        </authorList>
    </citation>
    <scope>NUCLEOTIDE SEQUENCE [LARGE SCALE GENOMIC DNA]</scope>
    <source>
        <strain evidence="1 2">AR67</strain>
    </source>
</reference>
<evidence type="ECO:0000313" key="1">
    <source>
        <dbReference type="EMBL" id="SFC90737.1"/>
    </source>
</evidence>
<dbReference type="AlphaFoldDB" id="A0A1I1MZC8"/>
<dbReference type="EMBL" id="FOKQ01000025">
    <property type="protein sequence ID" value="SFC90737.1"/>
    <property type="molecule type" value="Genomic_DNA"/>
</dbReference>
<sequence length="411" mass="46485">MNEINPNIEQETKAYLDTIGIHTEIMTIKPSVAELQKQGYKKLPNEAFGHIGMAFQQVPGLVAHTASRSGAYKVTIDGVGKLQKAANGKHFYGTVVDGVNNNIVGQAKLTNLSAAPIAVGVIFSVMSAITGQYYLNQINSKLSDINTKIDGIRQFLEADKRSHIWGRQQFIMQTINGLESIRSNELQKTSTITQLQPIRIEAMADIDFYSVMVKNKVNEIKALRSDKGNFHEKATEMLDDIGSKLPLYWCSVYLFAMSYYLETVLSDNKDKDFLELVYNEIYKARNSYKELVTSFRNELEDILENAAVYKTNDTVMKIAQVTSKGMNTVFRRAAETGSNLADRFAQKNEEKKEQARSEITDYMYALVDQCSNYKPITEIENNLYQYNTICNYSKLEVLCADDETYVKSVRV</sequence>
<gene>
    <name evidence="1" type="ORF">SAMN02910406_02631</name>
</gene>
<organism evidence="1 2">
    <name type="scientific">Ruminococcus albus</name>
    <dbReference type="NCBI Taxonomy" id="1264"/>
    <lineage>
        <taxon>Bacteria</taxon>
        <taxon>Bacillati</taxon>
        <taxon>Bacillota</taxon>
        <taxon>Clostridia</taxon>
        <taxon>Eubacteriales</taxon>
        <taxon>Oscillospiraceae</taxon>
        <taxon>Ruminococcus</taxon>
    </lineage>
</organism>
<proteinExistence type="predicted"/>
<name>A0A1I1MZC8_RUMAL</name>
<dbReference type="OrthoDB" id="1821651at2"/>
<dbReference type="RefSeq" id="WP_074962278.1">
    <property type="nucleotide sequence ID" value="NZ_FOKQ01000025.1"/>
</dbReference>